<dbReference type="EMBL" id="JACXVP010000001">
    <property type="protein sequence ID" value="KAG5631016.1"/>
    <property type="molecule type" value="Genomic_DNA"/>
</dbReference>
<organism evidence="1 2">
    <name type="scientific">Solanum commersonii</name>
    <name type="common">Commerson's wild potato</name>
    <name type="synonym">Commerson's nightshade</name>
    <dbReference type="NCBI Taxonomy" id="4109"/>
    <lineage>
        <taxon>Eukaryota</taxon>
        <taxon>Viridiplantae</taxon>
        <taxon>Streptophyta</taxon>
        <taxon>Embryophyta</taxon>
        <taxon>Tracheophyta</taxon>
        <taxon>Spermatophyta</taxon>
        <taxon>Magnoliopsida</taxon>
        <taxon>eudicotyledons</taxon>
        <taxon>Gunneridae</taxon>
        <taxon>Pentapetalae</taxon>
        <taxon>asterids</taxon>
        <taxon>lamiids</taxon>
        <taxon>Solanales</taxon>
        <taxon>Solanaceae</taxon>
        <taxon>Solanoideae</taxon>
        <taxon>Solaneae</taxon>
        <taxon>Solanum</taxon>
    </lineage>
</organism>
<comment type="caution">
    <text evidence="1">The sequence shown here is derived from an EMBL/GenBank/DDBJ whole genome shotgun (WGS) entry which is preliminary data.</text>
</comment>
<protein>
    <submittedName>
        <fullName evidence="1">Uncharacterized protein</fullName>
    </submittedName>
</protein>
<dbReference type="OrthoDB" id="1420404at2759"/>
<evidence type="ECO:0000313" key="1">
    <source>
        <dbReference type="EMBL" id="KAG5631016.1"/>
    </source>
</evidence>
<sequence>VCPTHVHQKAKESENVRTEDMLSCILNKVEGSDKVLKEMKEDVSTLNQMVTSHLVSIKQLELQMAYPCRATTLNEVLLGRQPKVEEPDLDHRWNNQITEGLVKLGGLKHHSTHHRVGCGLDLLRRLAHKLKGFIGQMV</sequence>
<gene>
    <name evidence="1" type="ORF">H5410_002733</name>
</gene>
<feature type="non-terminal residue" evidence="1">
    <location>
        <position position="1"/>
    </location>
</feature>
<name>A0A9J6B2Z8_SOLCO</name>
<proteinExistence type="predicted"/>
<keyword evidence="2" id="KW-1185">Reference proteome</keyword>
<dbReference type="Proteomes" id="UP000824120">
    <property type="component" value="Chromosome 1"/>
</dbReference>
<accession>A0A9J6B2Z8</accession>
<evidence type="ECO:0000313" key="2">
    <source>
        <dbReference type="Proteomes" id="UP000824120"/>
    </source>
</evidence>
<reference evidence="1 2" key="1">
    <citation type="submission" date="2020-09" db="EMBL/GenBank/DDBJ databases">
        <title>De no assembly of potato wild relative species, Solanum commersonii.</title>
        <authorList>
            <person name="Cho K."/>
        </authorList>
    </citation>
    <scope>NUCLEOTIDE SEQUENCE [LARGE SCALE GENOMIC DNA]</scope>
    <source>
        <strain evidence="1">LZ3.2</strain>
        <tissue evidence="1">Leaf</tissue>
    </source>
</reference>
<dbReference type="AlphaFoldDB" id="A0A9J6B2Z8"/>